<dbReference type="Proteomes" id="UP001062846">
    <property type="component" value="Chromosome 11"/>
</dbReference>
<comment type="caution">
    <text evidence="1">The sequence shown here is derived from an EMBL/GenBank/DDBJ whole genome shotgun (WGS) entry which is preliminary data.</text>
</comment>
<accession>A0ACC0LUE2</accession>
<proteinExistence type="predicted"/>
<reference evidence="1" key="1">
    <citation type="submission" date="2022-02" db="EMBL/GenBank/DDBJ databases">
        <title>Plant Genome Project.</title>
        <authorList>
            <person name="Zhang R.-G."/>
        </authorList>
    </citation>
    <scope>NUCLEOTIDE SEQUENCE</scope>
    <source>
        <strain evidence="1">AT1</strain>
    </source>
</reference>
<sequence>MAYSSCSQIPLTCTSFPKNSALSGATQVPSKGFYPYRVLIHPPANLRAPQTPIAAAMQEDKGLIVETSNGKSKLRIPHVLSVAGSDSGAGAGIQADLKACAARGVYCSTVITAVTAQNTVGVQGVNIVPEDFVAEQLKSVLSDMHVDVVKTGMLPSLGIVKVFHHSLKQFPVRVEPLKAALVVDPVMVSTSGDVLAGPSILTGFREDLLPMADIVTPNLKEAATLLGGVQLATVDDMRSAAKAIHDMGPRNVLIKGGDLAASFDAVDIFFDGENFYELRSPRITTRNTHGTGCTLASCIAAELAKGSSMLSAVRVAKRYVETALDYSKDIAIGNGLHGPFDHLLKLKSDVRNSCRPRPFDPDDLFLYAVADSGMNKKWGRSIGDAVKAAIEGGATIIQLREKDAETGDFLESAKACVKICRFHGIPLLINDRIDIALACNADGVHVGQSDMPPKVARALLGPEKIIGVSCKTPEQAHRAWIDGADYIGCGGVFPTNTKENNITVGLGGLKDVCVSSKLPVVAIGGIGASNAQSVMGIGVPTLKGVAVVSALFDRESVLGETRKLHALLKETALSVKC</sequence>
<protein>
    <submittedName>
        <fullName evidence="1">Uncharacterized protein</fullName>
    </submittedName>
</protein>
<evidence type="ECO:0000313" key="2">
    <source>
        <dbReference type="Proteomes" id="UP001062846"/>
    </source>
</evidence>
<organism evidence="1 2">
    <name type="scientific">Rhododendron molle</name>
    <name type="common">Chinese azalea</name>
    <name type="synonym">Azalea mollis</name>
    <dbReference type="NCBI Taxonomy" id="49168"/>
    <lineage>
        <taxon>Eukaryota</taxon>
        <taxon>Viridiplantae</taxon>
        <taxon>Streptophyta</taxon>
        <taxon>Embryophyta</taxon>
        <taxon>Tracheophyta</taxon>
        <taxon>Spermatophyta</taxon>
        <taxon>Magnoliopsida</taxon>
        <taxon>eudicotyledons</taxon>
        <taxon>Gunneridae</taxon>
        <taxon>Pentapetalae</taxon>
        <taxon>asterids</taxon>
        <taxon>Ericales</taxon>
        <taxon>Ericaceae</taxon>
        <taxon>Ericoideae</taxon>
        <taxon>Rhodoreae</taxon>
        <taxon>Rhododendron</taxon>
    </lineage>
</organism>
<dbReference type="EMBL" id="CM046398">
    <property type="protein sequence ID" value="KAI8532126.1"/>
    <property type="molecule type" value="Genomic_DNA"/>
</dbReference>
<keyword evidence="2" id="KW-1185">Reference proteome</keyword>
<gene>
    <name evidence="1" type="ORF">RHMOL_Rhmol11G0189200</name>
</gene>
<evidence type="ECO:0000313" key="1">
    <source>
        <dbReference type="EMBL" id="KAI8532126.1"/>
    </source>
</evidence>
<name>A0ACC0LUE2_RHOML</name>